<dbReference type="AlphaFoldDB" id="A0A369AUP1"/>
<dbReference type="InterPro" id="IPR007737">
    <property type="entry name" value="Mga_HTH"/>
</dbReference>
<dbReference type="EMBL" id="NGJX01000007">
    <property type="protein sequence ID" value="RSU01526.1"/>
    <property type="molecule type" value="Genomic_DNA"/>
</dbReference>
<evidence type="ECO:0000313" key="2">
    <source>
        <dbReference type="EMBL" id="RSU01526.1"/>
    </source>
</evidence>
<evidence type="ECO:0000259" key="1">
    <source>
        <dbReference type="Pfam" id="PF05043"/>
    </source>
</evidence>
<protein>
    <recommendedName>
        <fullName evidence="1">Mga helix-turn-helix domain-containing protein</fullName>
    </recommendedName>
</protein>
<dbReference type="OrthoDB" id="118459at2"/>
<dbReference type="GeneID" id="63146632"/>
<feature type="domain" description="Mga helix-turn-helix" evidence="1">
    <location>
        <begin position="93"/>
        <end position="173"/>
    </location>
</feature>
<gene>
    <name evidence="2" type="ORF">CBF32_08335</name>
</gene>
<proteinExistence type="predicted"/>
<dbReference type="Proteomes" id="UP000288197">
    <property type="component" value="Unassembled WGS sequence"/>
</dbReference>
<accession>A0A369AUP1</accession>
<keyword evidence="3" id="KW-1185">Reference proteome</keyword>
<dbReference type="RefSeq" id="WP_114289804.1">
    <property type="nucleotide sequence ID" value="NZ_NGJX01000007.1"/>
</dbReference>
<comment type="caution">
    <text evidence="2">The sequence shown here is derived from an EMBL/GenBank/DDBJ whole genome shotgun (WGS) entry which is preliminary data.</text>
</comment>
<organism evidence="2 3">
    <name type="scientific">Vagococcus fluvialis</name>
    <dbReference type="NCBI Taxonomy" id="2738"/>
    <lineage>
        <taxon>Bacteria</taxon>
        <taxon>Bacillati</taxon>
        <taxon>Bacillota</taxon>
        <taxon>Bacilli</taxon>
        <taxon>Lactobacillales</taxon>
        <taxon>Enterococcaceae</taxon>
        <taxon>Vagococcus</taxon>
    </lineage>
</organism>
<sequence>MQNKWERFLLSKKQVLKLEIFSMFVKENHITLLMVEEKFNITKRVAKSLLKELSEEINDVEGNETFQLIHRDHNYYIGPIFDSIIYSNTYYTIRTNYYQNSSLFLVMMYILEKRKSSVAEISNELVYSQSYSYKLVDSINEFLEDMEVQVTIQKNDNGIELVGVETEIRLMHYYCCIFGYSTFEWPFQSFTQSKIEVLQNFTNYMRDRVFSKNSKIKRSIIDSIYMMAIEKGKKTERFDDASLEIFSLLKDGIQLKSLINYMKNNTSLNENDIEYELCNLLFLVNHILPEYLTMEEKIILGAKFSELKNNKVVDLALKALDVLPEFSFVSLESKNYFIFELVVRAITFKYFSMWKFSLEFSMREFPLEIQRESFNQLSEIYSEYLESDSLNYYVRRIVEISSPFVLFKYGSSIKVYTEFTYKPHFKLILESTILFSYKENAIEIVHDINDADVVISDSYPNVEDIEYFYFSDIYVKQNWEELNSFLQKKMLQRGFKPV</sequence>
<evidence type="ECO:0000313" key="3">
    <source>
        <dbReference type="Proteomes" id="UP000288197"/>
    </source>
</evidence>
<dbReference type="Pfam" id="PF05043">
    <property type="entry name" value="Mga"/>
    <property type="match status" value="1"/>
</dbReference>
<reference evidence="2 3" key="1">
    <citation type="submission" date="2017-05" db="EMBL/GenBank/DDBJ databases">
        <title>Vagococcus spp. assemblies.</title>
        <authorList>
            <person name="Gulvik C.A."/>
        </authorList>
    </citation>
    <scope>NUCLEOTIDE SEQUENCE [LARGE SCALE GENOMIC DNA]</scope>
    <source>
        <strain evidence="2 3">NCFB 2497</strain>
    </source>
</reference>
<name>A0A369AUP1_9ENTE</name>